<name>A0A1H8ZZB8_9LACT</name>
<dbReference type="OrthoDB" id="2165293at2"/>
<gene>
    <name evidence="1" type="ORF">SAMN04488558_101371</name>
</gene>
<dbReference type="Pfam" id="PF11217">
    <property type="entry name" value="DUF3013"/>
    <property type="match status" value="1"/>
</dbReference>
<evidence type="ECO:0000313" key="2">
    <source>
        <dbReference type="Proteomes" id="UP000198833"/>
    </source>
</evidence>
<dbReference type="AlphaFoldDB" id="A0A1H8ZZB8"/>
<protein>
    <submittedName>
        <fullName evidence="1">Uncharacterized protein</fullName>
    </submittedName>
</protein>
<dbReference type="EMBL" id="FOEN01000001">
    <property type="protein sequence ID" value="SEP69611.1"/>
    <property type="molecule type" value="Genomic_DNA"/>
</dbReference>
<dbReference type="STRING" id="89093.SAMN04488558_101371"/>
<evidence type="ECO:0000313" key="1">
    <source>
        <dbReference type="EMBL" id="SEP69611.1"/>
    </source>
</evidence>
<dbReference type="Proteomes" id="UP000198833">
    <property type="component" value="Unassembled WGS sequence"/>
</dbReference>
<keyword evidence="2" id="KW-1185">Reference proteome</keyword>
<organism evidence="1 2">
    <name type="scientific">Ignavigranum ruoffiae</name>
    <dbReference type="NCBI Taxonomy" id="89093"/>
    <lineage>
        <taxon>Bacteria</taxon>
        <taxon>Bacillati</taxon>
        <taxon>Bacillota</taxon>
        <taxon>Bacilli</taxon>
        <taxon>Lactobacillales</taxon>
        <taxon>Aerococcaceae</taxon>
        <taxon>Ignavigranum</taxon>
    </lineage>
</organism>
<dbReference type="RefSeq" id="WP_092570186.1">
    <property type="nucleotide sequence ID" value="NZ_CP096206.2"/>
</dbReference>
<dbReference type="InterPro" id="IPR021380">
    <property type="entry name" value="DUF3013"/>
</dbReference>
<dbReference type="Gene3D" id="3.40.50.11250">
    <property type="entry name" value="Protein of unknown function DUF3013"/>
    <property type="match status" value="1"/>
</dbReference>
<sequence>MIQMRAYDFIKNLMEEEYFHGQWFMVWDQTESYFELVLQCPLANEEGYHLEDNHQGESVEPEIFYQFSVVFYNPREIELDKAGALMAFPIDWDKGIRQGDALAIVRYLKILSASVRIAWYNFLKEDKANQTFSLEWNAQEFEALRQQLKDKQLFSDHRLLFKEE</sequence>
<reference evidence="1 2" key="1">
    <citation type="submission" date="2016-10" db="EMBL/GenBank/DDBJ databases">
        <authorList>
            <person name="de Groot N.N."/>
        </authorList>
    </citation>
    <scope>NUCLEOTIDE SEQUENCE [LARGE SCALE GENOMIC DNA]</scope>
    <source>
        <strain evidence="1 2">DSM 15695</strain>
    </source>
</reference>
<accession>A0A1H8ZZB8</accession>
<proteinExistence type="predicted"/>